<dbReference type="AlphaFoldDB" id="A0A401VXN9"/>
<dbReference type="RefSeq" id="WP_125052983.1">
    <property type="nucleotide sequence ID" value="NZ_BHZD01000001.1"/>
</dbReference>
<dbReference type="GO" id="GO:0003677">
    <property type="term" value="F:DNA binding"/>
    <property type="evidence" value="ECO:0007669"/>
    <property type="project" value="InterPro"/>
</dbReference>
<reference evidence="2 3" key="1">
    <citation type="submission" date="2018-11" db="EMBL/GenBank/DDBJ databases">
        <title>Whole genome sequence of Streptomyces paromomycinus NBRC 15454(T).</title>
        <authorList>
            <person name="Komaki H."/>
            <person name="Tamura T."/>
        </authorList>
    </citation>
    <scope>NUCLEOTIDE SEQUENCE [LARGE SCALE GENOMIC DNA]</scope>
    <source>
        <strain evidence="2 3">NBRC 15454</strain>
    </source>
</reference>
<protein>
    <submittedName>
        <fullName evidence="2">Transcriptional regulator</fullName>
    </submittedName>
</protein>
<dbReference type="InterPro" id="IPR001387">
    <property type="entry name" value="Cro/C1-type_HTH"/>
</dbReference>
<dbReference type="Proteomes" id="UP000286746">
    <property type="component" value="Unassembled WGS sequence"/>
</dbReference>
<dbReference type="InterPro" id="IPR010982">
    <property type="entry name" value="Lambda_DNA-bd_dom_sf"/>
</dbReference>
<accession>A0A401VXN9</accession>
<gene>
    <name evidence="2" type="ORF">GKJPGBOP_01458</name>
</gene>
<feature type="domain" description="HTH cro/C1-type" evidence="1">
    <location>
        <begin position="20"/>
        <end position="73"/>
    </location>
</feature>
<dbReference type="SMART" id="SM00530">
    <property type="entry name" value="HTH_XRE"/>
    <property type="match status" value="1"/>
</dbReference>
<evidence type="ECO:0000313" key="2">
    <source>
        <dbReference type="EMBL" id="GCD41801.1"/>
    </source>
</evidence>
<keyword evidence="3" id="KW-1185">Reference proteome</keyword>
<sequence length="282" mass="31377">MSASSSSAVQEARRALAVRLREMRRASGLTTSELAARCGWHKSKTSRLENARTPPSDSDIRAWCAACGALDQVEDLLAAARTAESMYAEWRRLHRSGIRHHQEAAVPLYERTRLFRVYCSNVIPGLLQTHAYAAALLSAINRFQGTPDDGCEAADARLSRSHVIREGRHRFLLLVEEAVLRYRLTGPGPMTAQLDFLLEAMAFPAVSLGVIPVSTQRSMWPLETFMVFDEERVQVETLSAEINITAPGEISVYLRAFDQLQQMAVYGDAARRLVLGARATFE</sequence>
<dbReference type="EMBL" id="BHZD01000001">
    <property type="protein sequence ID" value="GCD41801.1"/>
    <property type="molecule type" value="Genomic_DNA"/>
</dbReference>
<evidence type="ECO:0000259" key="1">
    <source>
        <dbReference type="PROSITE" id="PS50943"/>
    </source>
</evidence>
<evidence type="ECO:0000313" key="3">
    <source>
        <dbReference type="Proteomes" id="UP000286746"/>
    </source>
</evidence>
<dbReference type="Pfam" id="PF13560">
    <property type="entry name" value="HTH_31"/>
    <property type="match status" value="1"/>
</dbReference>
<dbReference type="Pfam" id="PF19054">
    <property type="entry name" value="DUF5753"/>
    <property type="match status" value="1"/>
</dbReference>
<dbReference type="CDD" id="cd00093">
    <property type="entry name" value="HTH_XRE"/>
    <property type="match status" value="1"/>
</dbReference>
<dbReference type="Gene3D" id="1.10.260.40">
    <property type="entry name" value="lambda repressor-like DNA-binding domains"/>
    <property type="match status" value="1"/>
</dbReference>
<dbReference type="InterPro" id="IPR043917">
    <property type="entry name" value="DUF5753"/>
</dbReference>
<dbReference type="SUPFAM" id="SSF47413">
    <property type="entry name" value="lambda repressor-like DNA-binding domains"/>
    <property type="match status" value="1"/>
</dbReference>
<name>A0A401VXN9_STREY</name>
<comment type="caution">
    <text evidence="2">The sequence shown here is derived from an EMBL/GenBank/DDBJ whole genome shotgun (WGS) entry which is preliminary data.</text>
</comment>
<dbReference type="PROSITE" id="PS50943">
    <property type="entry name" value="HTH_CROC1"/>
    <property type="match status" value="1"/>
</dbReference>
<proteinExistence type="predicted"/>
<organism evidence="2 3">
    <name type="scientific">Streptomyces paromomycinus</name>
    <name type="common">Streptomyces rimosus subsp. paromomycinus</name>
    <dbReference type="NCBI Taxonomy" id="92743"/>
    <lineage>
        <taxon>Bacteria</taxon>
        <taxon>Bacillati</taxon>
        <taxon>Actinomycetota</taxon>
        <taxon>Actinomycetes</taxon>
        <taxon>Kitasatosporales</taxon>
        <taxon>Streptomycetaceae</taxon>
        <taxon>Streptomyces</taxon>
    </lineage>
</organism>